<feature type="region of interest" description="Disordered" evidence="1">
    <location>
        <begin position="166"/>
        <end position="192"/>
    </location>
</feature>
<evidence type="ECO:0000313" key="3">
    <source>
        <dbReference type="Proteomes" id="UP000078546"/>
    </source>
</evidence>
<dbReference type="AlphaFoldDB" id="A0A1A8X401"/>
<name>A0A1A8X401_PLAOA</name>
<accession>A0A1A8X401</accession>
<dbReference type="EMBL" id="FLQV01000852">
    <property type="protein sequence ID" value="SBS98491.1"/>
    <property type="molecule type" value="Genomic_DNA"/>
</dbReference>
<reference evidence="3" key="1">
    <citation type="submission" date="2016-05" db="EMBL/GenBank/DDBJ databases">
        <authorList>
            <person name="Naeem Raeece"/>
        </authorList>
    </citation>
    <scope>NUCLEOTIDE SEQUENCE [LARGE SCALE GENOMIC DNA]</scope>
</reference>
<proteinExistence type="predicted"/>
<evidence type="ECO:0000313" key="2">
    <source>
        <dbReference type="EMBL" id="SBS98491.1"/>
    </source>
</evidence>
<dbReference type="Proteomes" id="UP000078546">
    <property type="component" value="Unassembled WGS sequence"/>
</dbReference>
<feature type="compositionally biased region" description="Basic and acidic residues" evidence="1">
    <location>
        <begin position="170"/>
        <end position="192"/>
    </location>
</feature>
<gene>
    <name evidence="2" type="ORF">POVCU1_046520</name>
</gene>
<organism evidence="2 3">
    <name type="scientific">Plasmodium ovale curtisi</name>
    <dbReference type="NCBI Taxonomy" id="864141"/>
    <lineage>
        <taxon>Eukaryota</taxon>
        <taxon>Sar</taxon>
        <taxon>Alveolata</taxon>
        <taxon>Apicomplexa</taxon>
        <taxon>Aconoidasida</taxon>
        <taxon>Haemosporida</taxon>
        <taxon>Plasmodiidae</taxon>
        <taxon>Plasmodium</taxon>
        <taxon>Plasmodium (Plasmodium)</taxon>
    </lineage>
</organism>
<evidence type="ECO:0000256" key="1">
    <source>
        <dbReference type="SAM" id="MobiDB-lite"/>
    </source>
</evidence>
<feature type="compositionally biased region" description="Basic and acidic residues" evidence="1">
    <location>
        <begin position="10"/>
        <end position="32"/>
    </location>
</feature>
<feature type="region of interest" description="Disordered" evidence="1">
    <location>
        <begin position="1"/>
        <end position="32"/>
    </location>
</feature>
<protein>
    <submittedName>
        <fullName evidence="2">Bromodomain protein, putative</fullName>
    </submittedName>
</protein>
<sequence length="192" mass="23097">MSEINSVNIQREHHVGEKERSSFRKDDEETKGRKEPFLGYNIWNGEKKLMNKSGQNFQKKESCTGRINQEYLLLDILNRDKKYTVREEKCNSDDMINEELSYVAFENKSKEECENKLKNEKEIIKTYYELYNITKYKNINKYYKTNNLINFYNDKHILTNLKRKRKIKKEGKEGEKEGEKKGEKEGEKKKKK</sequence>